<evidence type="ECO:0000313" key="3">
    <source>
        <dbReference type="Proteomes" id="UP000324222"/>
    </source>
</evidence>
<proteinExistence type="predicted"/>
<reference evidence="2 3" key="1">
    <citation type="submission" date="2019-05" db="EMBL/GenBank/DDBJ databases">
        <title>Another draft genome of Portunus trituberculatus and its Hox gene families provides insights of decapod evolution.</title>
        <authorList>
            <person name="Jeong J.-H."/>
            <person name="Song I."/>
            <person name="Kim S."/>
            <person name="Choi T."/>
            <person name="Kim D."/>
            <person name="Ryu S."/>
            <person name="Kim W."/>
        </authorList>
    </citation>
    <scope>NUCLEOTIDE SEQUENCE [LARGE SCALE GENOMIC DNA]</scope>
    <source>
        <tissue evidence="2">Muscle</tissue>
    </source>
</reference>
<keyword evidence="3" id="KW-1185">Reference proteome</keyword>
<gene>
    <name evidence="2" type="ORF">E2C01_070539</name>
</gene>
<accession>A0A5B7I5P9</accession>
<dbReference type="Proteomes" id="UP000324222">
    <property type="component" value="Unassembled WGS sequence"/>
</dbReference>
<dbReference type="EMBL" id="VSRR010042671">
    <property type="protein sequence ID" value="MPC76134.1"/>
    <property type="molecule type" value="Genomic_DNA"/>
</dbReference>
<evidence type="ECO:0000313" key="2">
    <source>
        <dbReference type="EMBL" id="MPC76134.1"/>
    </source>
</evidence>
<dbReference type="AlphaFoldDB" id="A0A5B7I5P9"/>
<evidence type="ECO:0000256" key="1">
    <source>
        <dbReference type="SAM" id="MobiDB-lite"/>
    </source>
</evidence>
<name>A0A5B7I5P9_PORTR</name>
<sequence length="98" mass="9983">MVLSTGGGAEVFVFGNGDDGGGDGGPLYTGAVLVAVVAVVREALRETCPACGEINGASSGWRGRATHDTRGPSRGAPHHHAGLNASPAFWKQDQSRPQ</sequence>
<protein>
    <submittedName>
        <fullName evidence="2">Uncharacterized protein</fullName>
    </submittedName>
</protein>
<comment type="caution">
    <text evidence="2">The sequence shown here is derived from an EMBL/GenBank/DDBJ whole genome shotgun (WGS) entry which is preliminary data.</text>
</comment>
<organism evidence="2 3">
    <name type="scientific">Portunus trituberculatus</name>
    <name type="common">Swimming crab</name>
    <name type="synonym">Neptunus trituberculatus</name>
    <dbReference type="NCBI Taxonomy" id="210409"/>
    <lineage>
        <taxon>Eukaryota</taxon>
        <taxon>Metazoa</taxon>
        <taxon>Ecdysozoa</taxon>
        <taxon>Arthropoda</taxon>
        <taxon>Crustacea</taxon>
        <taxon>Multicrustacea</taxon>
        <taxon>Malacostraca</taxon>
        <taxon>Eumalacostraca</taxon>
        <taxon>Eucarida</taxon>
        <taxon>Decapoda</taxon>
        <taxon>Pleocyemata</taxon>
        <taxon>Brachyura</taxon>
        <taxon>Eubrachyura</taxon>
        <taxon>Portunoidea</taxon>
        <taxon>Portunidae</taxon>
        <taxon>Portuninae</taxon>
        <taxon>Portunus</taxon>
    </lineage>
</organism>
<feature type="region of interest" description="Disordered" evidence="1">
    <location>
        <begin position="53"/>
        <end position="98"/>
    </location>
</feature>